<proteinExistence type="predicted"/>
<accession>A0ABR8FP02</accession>
<keyword evidence="2" id="KW-1185">Reference proteome</keyword>
<dbReference type="RefSeq" id="WP_190718302.1">
    <property type="nucleotide sequence ID" value="NZ_JACJST010000024.1"/>
</dbReference>
<comment type="caution">
    <text evidence="1">The sequence shown here is derived from an EMBL/GenBank/DDBJ whole genome shotgun (WGS) entry which is preliminary data.</text>
</comment>
<gene>
    <name evidence="1" type="ORF">H6G59_21615</name>
</gene>
<evidence type="ECO:0000313" key="2">
    <source>
        <dbReference type="Proteomes" id="UP000640531"/>
    </source>
</evidence>
<name>A0ABR8FP02_9NOST</name>
<evidence type="ECO:0000313" key="1">
    <source>
        <dbReference type="EMBL" id="MBD2570446.1"/>
    </source>
</evidence>
<dbReference type="Proteomes" id="UP000640531">
    <property type="component" value="Unassembled WGS sequence"/>
</dbReference>
<dbReference type="EMBL" id="JACJST010000024">
    <property type="protein sequence ID" value="MBD2570446.1"/>
    <property type="molecule type" value="Genomic_DNA"/>
</dbReference>
<reference evidence="1 2" key="1">
    <citation type="journal article" date="2020" name="ISME J.">
        <title>Comparative genomics reveals insights into cyanobacterial evolution and habitat adaptation.</title>
        <authorList>
            <person name="Chen M.Y."/>
            <person name="Teng W.K."/>
            <person name="Zhao L."/>
            <person name="Hu C.X."/>
            <person name="Zhou Y.K."/>
            <person name="Han B.P."/>
            <person name="Song L.R."/>
            <person name="Shu W.S."/>
        </authorList>
    </citation>
    <scope>NUCLEOTIDE SEQUENCE [LARGE SCALE GENOMIC DNA]</scope>
    <source>
        <strain evidence="1 2">FACHB-196</strain>
    </source>
</reference>
<sequence length="279" mass="32135">MALPDNFKPWEHLQDMLRRDHNKLIARYFKDLGPNWEPEIGTTRGAIRTAVTIQDRDTSTITLIRLFYFYVVLGYAFKRLAPVFGVPSREFQEAYEIHPQIFLFFSQDMQSVPDGLTPVEAEISFRIKGETKATMTPLKASLWATKIAAEFTEAKKGITFIKGKEIITYTAPEDGLKCLQIFSMTEKEGEDIIKKILKVLDLPFDSKRLGKSDKYKKASITKPIGTETVNGKTVPKKRWRPTAKVRFRHSYMYLDNREYPIPLVDTTGQFPDAKVKTWL</sequence>
<protein>
    <submittedName>
        <fullName evidence="1">Uncharacterized protein</fullName>
    </submittedName>
</protein>
<organism evidence="1 2">
    <name type="scientific">Anabaena lutea FACHB-196</name>
    <dbReference type="NCBI Taxonomy" id="2692881"/>
    <lineage>
        <taxon>Bacteria</taxon>
        <taxon>Bacillati</taxon>
        <taxon>Cyanobacteriota</taxon>
        <taxon>Cyanophyceae</taxon>
        <taxon>Nostocales</taxon>
        <taxon>Nostocaceae</taxon>
        <taxon>Anabaena</taxon>
    </lineage>
</organism>